<dbReference type="Proteomes" id="UP000274920">
    <property type="component" value="Unassembled WGS sequence"/>
</dbReference>
<dbReference type="RefSeq" id="WP_125128522.1">
    <property type="nucleotide sequence ID" value="NZ_RHJS01000002.1"/>
</dbReference>
<evidence type="ECO:0000313" key="1">
    <source>
        <dbReference type="EMBL" id="RRK33197.1"/>
    </source>
</evidence>
<proteinExistence type="predicted"/>
<keyword evidence="2" id="KW-1185">Reference proteome</keyword>
<gene>
    <name evidence="1" type="ORF">EBB54_19010</name>
</gene>
<name>A0A3R8JQV9_9FIRM</name>
<reference evidence="1" key="1">
    <citation type="submission" date="2018-10" db="EMBL/GenBank/DDBJ databases">
        <title>Schaedlerella arabinophila gen. nov. sp. nov., isolated from the mouse intestinal tract and comparative analysis with the genome of the closely related altered Schaedler flora strain ASF502.</title>
        <authorList>
            <person name="Miyake S."/>
            <person name="Soh M."/>
            <person name="Seedorf H."/>
        </authorList>
    </citation>
    <scope>NUCLEOTIDE SEQUENCE [LARGE SCALE GENOMIC DNA]</scope>
    <source>
        <strain evidence="1">DSM 106076</strain>
    </source>
</reference>
<dbReference type="AlphaFoldDB" id="A0A3R8JQV9"/>
<comment type="caution">
    <text evidence="1">The sequence shown here is derived from an EMBL/GenBank/DDBJ whole genome shotgun (WGS) entry which is preliminary data.</text>
</comment>
<accession>A0A3R8JQV9</accession>
<dbReference type="EMBL" id="RHJS01000002">
    <property type="protein sequence ID" value="RRK33197.1"/>
    <property type="molecule type" value="Genomic_DNA"/>
</dbReference>
<sequence length="589" mass="68543">MNLTEFMKKVDLITESMSVDNMAAFLHDYARTISETKRGEFLERLSFFKGKNVDAGYIEKQDKLNKEHLKQEVKKNRKQLELIDSGELTLVEVQNIEYNEWYDSSDEEFFYEDPEYIGEAVQKGCSLVHACADSELYQEGYELADFLFEMNIEVEGEFGGDDFSLQDLEYHKIISLDYETFVLEALAAAYWGNEMPERPEALYRILLNASSREASLEKLMQQSRRELDRFSEFLSLWIDYLGKIGDRVAERFLQEAVSLADDPEALLSAARKYTDLHPGLYVQALEKYKASDETQQGLQIGKEALERILPVYQIRSRAALLTAEFALGLEDRTGAERCWLEAFRSDSSVENYLRLMLECEDGRGNREEARRIYTELFSETAKAKAGQYQTGERKENSPEHRTYDSLLFFDGRFGQLIEKGMDDRYALGWSGTFMKEGLALFLLYFYEGRELLEGGREMCRKYVSSVKFQSEAYLNGTGRDTKEDDQGFFWECFLRWRERISISEEETEGILEKLENWIQMRVEGIMDKSHRNYYGECAAFIAALGEVRESRGELAGKAKLMEEYRSRYSRRTAFHQELRGYGMADTRKR</sequence>
<evidence type="ECO:0000313" key="2">
    <source>
        <dbReference type="Proteomes" id="UP000274920"/>
    </source>
</evidence>
<organism evidence="1 2">
    <name type="scientific">Schaedlerella arabinosiphila</name>
    <dbReference type="NCBI Taxonomy" id="2044587"/>
    <lineage>
        <taxon>Bacteria</taxon>
        <taxon>Bacillati</taxon>
        <taxon>Bacillota</taxon>
        <taxon>Clostridia</taxon>
        <taxon>Lachnospirales</taxon>
        <taxon>Lachnospiraceae</taxon>
        <taxon>Schaedlerella</taxon>
    </lineage>
</organism>
<protein>
    <submittedName>
        <fullName evidence="1">Uncharacterized protein</fullName>
    </submittedName>
</protein>